<evidence type="ECO:0000259" key="15">
    <source>
        <dbReference type="PROSITE" id="PS51195"/>
    </source>
</evidence>
<name>A0A2Z6N850_TRISU</name>
<dbReference type="AlphaFoldDB" id="A0A2Z6N850"/>
<protein>
    <recommendedName>
        <fullName evidence="1">RNA helicase</fullName>
        <ecNumber evidence="1">3.6.4.13</ecNumber>
    </recommendedName>
</protein>
<dbReference type="GO" id="GO:0003723">
    <property type="term" value="F:RNA binding"/>
    <property type="evidence" value="ECO:0007669"/>
    <property type="project" value="UniProtKB-KW"/>
</dbReference>
<dbReference type="EMBL" id="DF973513">
    <property type="protein sequence ID" value="GAU32982.1"/>
    <property type="molecule type" value="Genomic_DNA"/>
</dbReference>
<evidence type="ECO:0000256" key="11">
    <source>
        <dbReference type="ARBA" id="ARBA00047984"/>
    </source>
</evidence>
<dbReference type="FunFam" id="3.40.50.300:FF:000449">
    <property type="entry name" value="Probable ATP-dependent RNA helicase DDX41"/>
    <property type="match status" value="1"/>
</dbReference>
<evidence type="ECO:0000259" key="14">
    <source>
        <dbReference type="PROSITE" id="PS51194"/>
    </source>
</evidence>
<dbReference type="InterPro" id="IPR001650">
    <property type="entry name" value="Helicase_C-like"/>
</dbReference>
<evidence type="ECO:0000313" key="16">
    <source>
        <dbReference type="EMBL" id="GAU32982.1"/>
    </source>
</evidence>
<evidence type="ECO:0000256" key="5">
    <source>
        <dbReference type="ARBA" id="ARBA00022801"/>
    </source>
</evidence>
<evidence type="ECO:0000256" key="1">
    <source>
        <dbReference type="ARBA" id="ARBA00012552"/>
    </source>
</evidence>
<evidence type="ECO:0000256" key="8">
    <source>
        <dbReference type="ARBA" id="ARBA00022840"/>
    </source>
</evidence>
<sequence>MEEEDDYEEYVPVAKRRAMEAQKILQRKGKASAAIDDDSEKLRVVESKPSLLVKASQLKKDQPEISVTEQIVQQEKEMIENLPDNKTLKSVRELAKGITYTEPLPTGWKPPLYIRRMSKKDCDLIQKQWHIIVDGEEIPPPIKNFKDMRFPDPILKMLKTKGIVQPTPIQVQGLPVILSGRDMIGIAFTGSGKTLVFVLPMIMMAMQEEIMMPIVPGEGPFGLIICPSRELARQTYEVIEQFLLPLKEAGYPELRPLLCIGGIDMRSQLEIVKKGVHIVVATPGRLKDMLAKKKMNLDNCRYLTLDEADRLVDLGFEDDIREVFDHFKAQRQTLLFSATMPTKIQNFARSALVKPIIVNVGRAGAANLDVIQEVEYVKQEAKIVYLLECLQKTPPPVLIFCENKADVDDIHEYLLLKGVEAVAIHGGKDQEEREYAISSFKAGKKDVLVATDVASKGLDFPDIQHVINYDMPAEIENYVHRIGRTGRCGKTGIATTFINKNQSETTLLDLKHLLQEAKQRIPPVLAELNDPMEDNDDITDISGVKGCAYCGGLGHRIGDCPKLEHQKSVAIANNRKDYFGSGGYRGEI</sequence>
<keyword evidence="8" id="KW-0067">ATP-binding</keyword>
<evidence type="ECO:0000256" key="6">
    <source>
        <dbReference type="ARBA" id="ARBA00022806"/>
    </source>
</evidence>
<dbReference type="GO" id="GO:0005524">
    <property type="term" value="F:ATP binding"/>
    <property type="evidence" value="ECO:0007669"/>
    <property type="project" value="UniProtKB-KW"/>
</dbReference>
<dbReference type="GO" id="GO:0016787">
    <property type="term" value="F:hydrolase activity"/>
    <property type="evidence" value="ECO:0007669"/>
    <property type="project" value="UniProtKB-KW"/>
</dbReference>
<evidence type="ECO:0000259" key="13">
    <source>
        <dbReference type="PROSITE" id="PS51192"/>
    </source>
</evidence>
<keyword evidence="6" id="KW-0347">Helicase</keyword>
<dbReference type="GO" id="GO:0008270">
    <property type="term" value="F:zinc ion binding"/>
    <property type="evidence" value="ECO:0007669"/>
    <property type="project" value="UniProtKB-KW"/>
</dbReference>
<feature type="domain" description="Helicase ATP-binding" evidence="13">
    <location>
        <begin position="174"/>
        <end position="358"/>
    </location>
</feature>
<dbReference type="SMART" id="SM00487">
    <property type="entry name" value="DEXDc"/>
    <property type="match status" value="1"/>
</dbReference>
<dbReference type="InterPro" id="IPR044113">
    <property type="entry name" value="DEADc_DDX41"/>
</dbReference>
<dbReference type="PANTHER" id="PTHR47958">
    <property type="entry name" value="ATP-DEPENDENT RNA HELICASE DBP3"/>
    <property type="match status" value="1"/>
</dbReference>
<organism evidence="16 17">
    <name type="scientific">Trifolium subterraneum</name>
    <name type="common">Subterranean clover</name>
    <dbReference type="NCBI Taxonomy" id="3900"/>
    <lineage>
        <taxon>Eukaryota</taxon>
        <taxon>Viridiplantae</taxon>
        <taxon>Streptophyta</taxon>
        <taxon>Embryophyta</taxon>
        <taxon>Tracheophyta</taxon>
        <taxon>Spermatophyta</taxon>
        <taxon>Magnoliopsida</taxon>
        <taxon>eudicotyledons</taxon>
        <taxon>Gunneridae</taxon>
        <taxon>Pentapetalae</taxon>
        <taxon>rosids</taxon>
        <taxon>fabids</taxon>
        <taxon>Fabales</taxon>
        <taxon>Fabaceae</taxon>
        <taxon>Papilionoideae</taxon>
        <taxon>50 kb inversion clade</taxon>
        <taxon>NPAAA clade</taxon>
        <taxon>Hologalegina</taxon>
        <taxon>IRL clade</taxon>
        <taxon>Trifolieae</taxon>
        <taxon>Trifolium</taxon>
    </lineage>
</organism>
<dbReference type="InterPro" id="IPR014014">
    <property type="entry name" value="RNA_helicase_DEAD_Q_motif"/>
</dbReference>
<evidence type="ECO:0000256" key="9">
    <source>
        <dbReference type="ARBA" id="ARBA00022884"/>
    </source>
</evidence>
<reference evidence="17" key="1">
    <citation type="journal article" date="2017" name="Front. Plant Sci.">
        <title>Climate Clever Clovers: New Paradigm to Reduce the Environmental Footprint of Ruminants by Breeding Low Methanogenic Forages Utilizing Haplotype Variation.</title>
        <authorList>
            <person name="Kaur P."/>
            <person name="Appels R."/>
            <person name="Bayer P.E."/>
            <person name="Keeble-Gagnere G."/>
            <person name="Wang J."/>
            <person name="Hirakawa H."/>
            <person name="Shirasawa K."/>
            <person name="Vercoe P."/>
            <person name="Stefanova K."/>
            <person name="Durmic Z."/>
            <person name="Nichols P."/>
            <person name="Revell C."/>
            <person name="Isobe S.N."/>
            <person name="Edwards D."/>
            <person name="Erskine W."/>
        </authorList>
    </citation>
    <scope>NUCLEOTIDE SEQUENCE [LARGE SCALE GENOMIC DNA]</scope>
    <source>
        <strain evidence="17">cv. Daliak</strain>
    </source>
</reference>
<dbReference type="GO" id="GO:0005634">
    <property type="term" value="C:nucleus"/>
    <property type="evidence" value="ECO:0007669"/>
    <property type="project" value="UniProtKB-ARBA"/>
</dbReference>
<dbReference type="Pfam" id="PF00271">
    <property type="entry name" value="Helicase_C"/>
    <property type="match status" value="1"/>
</dbReference>
<comment type="similarity">
    <text evidence="10">Belongs to the DEAD box helicase family. DDX41 subfamily.</text>
</comment>
<feature type="domain" description="DEAD-box RNA helicase Q" evidence="15">
    <location>
        <begin position="143"/>
        <end position="171"/>
    </location>
</feature>
<keyword evidence="17" id="KW-1185">Reference proteome</keyword>
<dbReference type="SMART" id="SM00490">
    <property type="entry name" value="HELICc"/>
    <property type="match status" value="1"/>
</dbReference>
<dbReference type="EC" id="3.6.4.13" evidence="1"/>
<keyword evidence="4" id="KW-0863">Zinc-finger</keyword>
<dbReference type="InterPro" id="IPR011545">
    <property type="entry name" value="DEAD/DEAH_box_helicase_dom"/>
</dbReference>
<dbReference type="GO" id="GO:0005737">
    <property type="term" value="C:cytoplasm"/>
    <property type="evidence" value="ECO:0007669"/>
    <property type="project" value="UniProtKB-ARBA"/>
</dbReference>
<keyword evidence="5" id="KW-0378">Hydrolase</keyword>
<evidence type="ECO:0000256" key="7">
    <source>
        <dbReference type="ARBA" id="ARBA00022833"/>
    </source>
</evidence>
<evidence type="ECO:0000256" key="12">
    <source>
        <dbReference type="PROSITE-ProRule" id="PRU00552"/>
    </source>
</evidence>
<keyword evidence="2" id="KW-0479">Metal-binding</keyword>
<dbReference type="CDD" id="cd17951">
    <property type="entry name" value="DEADc_DDX41"/>
    <property type="match status" value="1"/>
</dbReference>
<keyword evidence="9" id="KW-0694">RNA-binding</keyword>
<proteinExistence type="inferred from homology"/>
<feature type="domain" description="Helicase C-terminal" evidence="14">
    <location>
        <begin position="369"/>
        <end position="529"/>
    </location>
</feature>
<dbReference type="GO" id="GO:0003724">
    <property type="term" value="F:RNA helicase activity"/>
    <property type="evidence" value="ECO:0007669"/>
    <property type="project" value="UniProtKB-EC"/>
</dbReference>
<gene>
    <name evidence="16" type="ORF">TSUD_358490</name>
</gene>
<keyword evidence="3" id="KW-0547">Nucleotide-binding</keyword>
<dbReference type="SUPFAM" id="SSF52540">
    <property type="entry name" value="P-loop containing nucleoside triphosphate hydrolases"/>
    <property type="match status" value="1"/>
</dbReference>
<dbReference type="PROSITE" id="PS51195">
    <property type="entry name" value="Q_MOTIF"/>
    <property type="match status" value="1"/>
</dbReference>
<evidence type="ECO:0000313" key="17">
    <source>
        <dbReference type="Proteomes" id="UP000242715"/>
    </source>
</evidence>
<dbReference type="FunFam" id="3.40.50.300:FF:000657">
    <property type="entry name" value="Probable ATP-dependent RNA helicase DDX41"/>
    <property type="match status" value="1"/>
</dbReference>
<dbReference type="CDD" id="cd18787">
    <property type="entry name" value="SF2_C_DEAD"/>
    <property type="match status" value="1"/>
</dbReference>
<dbReference type="PROSITE" id="PS51194">
    <property type="entry name" value="HELICASE_CTER"/>
    <property type="match status" value="1"/>
</dbReference>
<evidence type="ECO:0000256" key="4">
    <source>
        <dbReference type="ARBA" id="ARBA00022771"/>
    </source>
</evidence>
<dbReference type="InterPro" id="IPR027417">
    <property type="entry name" value="P-loop_NTPase"/>
</dbReference>
<dbReference type="OrthoDB" id="196131at2759"/>
<comment type="catalytic activity">
    <reaction evidence="11">
        <text>ATP + H2O = ADP + phosphate + H(+)</text>
        <dbReference type="Rhea" id="RHEA:13065"/>
        <dbReference type="ChEBI" id="CHEBI:15377"/>
        <dbReference type="ChEBI" id="CHEBI:15378"/>
        <dbReference type="ChEBI" id="CHEBI:30616"/>
        <dbReference type="ChEBI" id="CHEBI:43474"/>
        <dbReference type="ChEBI" id="CHEBI:456216"/>
        <dbReference type="EC" id="3.6.4.13"/>
    </reaction>
</comment>
<dbReference type="Pfam" id="PF00270">
    <property type="entry name" value="DEAD"/>
    <property type="match status" value="1"/>
</dbReference>
<dbReference type="Proteomes" id="UP000242715">
    <property type="component" value="Unassembled WGS sequence"/>
</dbReference>
<keyword evidence="7" id="KW-0862">Zinc</keyword>
<evidence type="ECO:0000256" key="2">
    <source>
        <dbReference type="ARBA" id="ARBA00022723"/>
    </source>
</evidence>
<dbReference type="GO" id="GO:0000398">
    <property type="term" value="P:mRNA splicing, via spliceosome"/>
    <property type="evidence" value="ECO:0007669"/>
    <property type="project" value="InterPro"/>
</dbReference>
<feature type="short sequence motif" description="Q motif" evidence="12">
    <location>
        <begin position="143"/>
        <end position="171"/>
    </location>
</feature>
<accession>A0A2Z6N850</accession>
<evidence type="ECO:0000256" key="3">
    <source>
        <dbReference type="ARBA" id="ARBA00022741"/>
    </source>
</evidence>
<evidence type="ECO:0000256" key="10">
    <source>
        <dbReference type="ARBA" id="ARBA00023594"/>
    </source>
</evidence>
<dbReference type="Gene3D" id="3.40.50.300">
    <property type="entry name" value="P-loop containing nucleotide triphosphate hydrolases"/>
    <property type="match status" value="2"/>
</dbReference>
<dbReference type="InterPro" id="IPR014001">
    <property type="entry name" value="Helicase_ATP-bd"/>
</dbReference>
<dbReference type="PROSITE" id="PS51192">
    <property type="entry name" value="HELICASE_ATP_BIND_1"/>
    <property type="match status" value="1"/>
</dbReference>